<evidence type="ECO:0000256" key="6">
    <source>
        <dbReference type="ARBA" id="ARBA00047665"/>
    </source>
</evidence>
<name>A0A090AGS3_9GAMM</name>
<sequence>MGKKTFLYEQHRQAGAKIIDFHGWDMPLHYGSQLNEHHQVRRDAGVFDISHMTVIDLTGQRVREFLRYLLANDIARLTTPGKALYSCMLNEQGGILDDLIVYYQNDNQFRLVVNAATRDKDLSWINQQAEPFAVQVKERDDLAMLAIQGPQAREKLKPGLPANLQPTVMALAPFYAAWNNDEVFVGRTGYTGEDGFEVILPEQLAVTLWEALLAAGVKPIGLGARDTLRLEAGMNLYGADMDENYTPLESGLAWTVAWSPTDRDFIGRHALEEQREQGELRVMVGLILRNQGVLRAQQTVQVEGGGTGYITSGTFSPTLGISIGLARLPAGIYEKVMVVIRNKSLFAQIVKPPFVRRGKACIELN</sequence>
<dbReference type="SUPFAM" id="SSF101790">
    <property type="entry name" value="Aminomethyltransferase beta-barrel domain"/>
    <property type="match status" value="1"/>
</dbReference>
<evidence type="ECO:0000256" key="5">
    <source>
        <dbReference type="ARBA" id="ARBA00031395"/>
    </source>
</evidence>
<dbReference type="InterPro" id="IPR022903">
    <property type="entry name" value="GcvT_bac"/>
</dbReference>
<feature type="domain" description="Aminomethyltransferase C-terminal" evidence="10">
    <location>
        <begin position="281"/>
        <end position="355"/>
    </location>
</feature>
<gene>
    <name evidence="7" type="primary">gcvT</name>
    <name evidence="11" type="ORF">THII_2082</name>
</gene>
<dbReference type="EC" id="2.1.2.10" evidence="2 7"/>
<evidence type="ECO:0000313" key="12">
    <source>
        <dbReference type="Proteomes" id="UP000031623"/>
    </source>
</evidence>
<comment type="similarity">
    <text evidence="1 7">Belongs to the GcvT family.</text>
</comment>
<dbReference type="InterPro" id="IPR027266">
    <property type="entry name" value="TrmE/GcvT-like"/>
</dbReference>
<dbReference type="GO" id="GO:0004047">
    <property type="term" value="F:aminomethyltransferase activity"/>
    <property type="evidence" value="ECO:0007669"/>
    <property type="project" value="UniProtKB-UniRule"/>
</dbReference>
<dbReference type="NCBIfam" id="NF001567">
    <property type="entry name" value="PRK00389.1"/>
    <property type="match status" value="1"/>
</dbReference>
<organism evidence="11 12">
    <name type="scientific">Thioploca ingrica</name>
    <dbReference type="NCBI Taxonomy" id="40754"/>
    <lineage>
        <taxon>Bacteria</taxon>
        <taxon>Pseudomonadati</taxon>
        <taxon>Pseudomonadota</taxon>
        <taxon>Gammaproteobacteria</taxon>
        <taxon>Thiotrichales</taxon>
        <taxon>Thiotrichaceae</taxon>
        <taxon>Thioploca</taxon>
    </lineage>
</organism>
<dbReference type="STRING" id="40754.THII_2082"/>
<comment type="catalytic activity">
    <reaction evidence="6 7">
        <text>N(6)-[(R)-S(8)-aminomethyldihydrolipoyl]-L-lysyl-[protein] + (6S)-5,6,7,8-tetrahydrofolate = N(6)-[(R)-dihydrolipoyl]-L-lysyl-[protein] + (6R)-5,10-methylene-5,6,7,8-tetrahydrofolate + NH4(+)</text>
        <dbReference type="Rhea" id="RHEA:16945"/>
        <dbReference type="Rhea" id="RHEA-COMP:10475"/>
        <dbReference type="Rhea" id="RHEA-COMP:10492"/>
        <dbReference type="ChEBI" id="CHEBI:15636"/>
        <dbReference type="ChEBI" id="CHEBI:28938"/>
        <dbReference type="ChEBI" id="CHEBI:57453"/>
        <dbReference type="ChEBI" id="CHEBI:83100"/>
        <dbReference type="ChEBI" id="CHEBI:83143"/>
        <dbReference type="EC" id="2.1.2.10"/>
    </reaction>
</comment>
<keyword evidence="4 7" id="KW-0808">Transferase</keyword>
<dbReference type="Pfam" id="PF08669">
    <property type="entry name" value="GCV_T_C"/>
    <property type="match status" value="1"/>
</dbReference>
<evidence type="ECO:0000256" key="4">
    <source>
        <dbReference type="ARBA" id="ARBA00022679"/>
    </source>
</evidence>
<evidence type="ECO:0000256" key="3">
    <source>
        <dbReference type="ARBA" id="ARBA00022576"/>
    </source>
</evidence>
<dbReference type="InterPro" id="IPR029043">
    <property type="entry name" value="GcvT/YgfZ_C"/>
</dbReference>
<evidence type="ECO:0000259" key="10">
    <source>
        <dbReference type="Pfam" id="PF08669"/>
    </source>
</evidence>
<evidence type="ECO:0000256" key="1">
    <source>
        <dbReference type="ARBA" id="ARBA00008609"/>
    </source>
</evidence>
<dbReference type="InterPro" id="IPR006223">
    <property type="entry name" value="GcvT"/>
</dbReference>
<dbReference type="FunFam" id="4.10.1250.10:FF:000001">
    <property type="entry name" value="Aminomethyltransferase"/>
    <property type="match status" value="1"/>
</dbReference>
<dbReference type="OrthoDB" id="9774591at2"/>
<accession>A0A090AGS3</accession>
<dbReference type="PANTHER" id="PTHR43757">
    <property type="entry name" value="AMINOMETHYLTRANSFERASE"/>
    <property type="match status" value="1"/>
</dbReference>
<dbReference type="PANTHER" id="PTHR43757:SF2">
    <property type="entry name" value="AMINOMETHYLTRANSFERASE, MITOCHONDRIAL"/>
    <property type="match status" value="1"/>
</dbReference>
<evidence type="ECO:0000313" key="11">
    <source>
        <dbReference type="EMBL" id="BAP56379.1"/>
    </source>
</evidence>
<reference evidence="11 12" key="1">
    <citation type="journal article" date="2014" name="ISME J.">
        <title>Ecophysiology of Thioploca ingrica as revealed by the complete genome sequence supplemented with proteomic evidence.</title>
        <authorList>
            <person name="Kojima H."/>
            <person name="Ogura Y."/>
            <person name="Yamamoto N."/>
            <person name="Togashi T."/>
            <person name="Mori H."/>
            <person name="Watanabe T."/>
            <person name="Nemoto F."/>
            <person name="Kurokawa K."/>
            <person name="Hayashi T."/>
            <person name="Fukui M."/>
        </authorList>
    </citation>
    <scope>NUCLEOTIDE SEQUENCE [LARGE SCALE GENOMIC DNA]</scope>
</reference>
<dbReference type="NCBIfam" id="TIGR00528">
    <property type="entry name" value="gcvT"/>
    <property type="match status" value="1"/>
</dbReference>
<dbReference type="HAMAP" id="MF_00259">
    <property type="entry name" value="GcvT"/>
    <property type="match status" value="1"/>
</dbReference>
<dbReference type="HOGENOM" id="CLU_007884_10_2_6"/>
<dbReference type="GO" id="GO:0008483">
    <property type="term" value="F:transaminase activity"/>
    <property type="evidence" value="ECO:0007669"/>
    <property type="project" value="UniProtKB-KW"/>
</dbReference>
<dbReference type="Proteomes" id="UP000031623">
    <property type="component" value="Chromosome"/>
</dbReference>
<dbReference type="Gene3D" id="3.30.70.1400">
    <property type="entry name" value="Aminomethyltransferase beta-barrel domains"/>
    <property type="match status" value="1"/>
</dbReference>
<dbReference type="GO" id="GO:0005829">
    <property type="term" value="C:cytosol"/>
    <property type="evidence" value="ECO:0007669"/>
    <property type="project" value="TreeGrafter"/>
</dbReference>
<keyword evidence="3 7" id="KW-0032">Aminotransferase</keyword>
<dbReference type="SUPFAM" id="SSF103025">
    <property type="entry name" value="Folate-binding domain"/>
    <property type="match status" value="1"/>
</dbReference>
<dbReference type="GO" id="GO:0005960">
    <property type="term" value="C:glycine cleavage complex"/>
    <property type="evidence" value="ECO:0007669"/>
    <property type="project" value="InterPro"/>
</dbReference>
<dbReference type="Pfam" id="PF01571">
    <property type="entry name" value="GCV_T"/>
    <property type="match status" value="1"/>
</dbReference>
<dbReference type="Gene3D" id="3.30.1360.120">
    <property type="entry name" value="Probable tRNA modification gtpase trme, domain 1"/>
    <property type="match status" value="1"/>
</dbReference>
<dbReference type="Gene3D" id="4.10.1250.10">
    <property type="entry name" value="Aminomethyltransferase fragment"/>
    <property type="match status" value="1"/>
</dbReference>
<dbReference type="PIRSF" id="PIRSF006487">
    <property type="entry name" value="GcvT"/>
    <property type="match status" value="1"/>
</dbReference>
<dbReference type="InterPro" id="IPR006222">
    <property type="entry name" value="GCVT_N"/>
</dbReference>
<dbReference type="GO" id="GO:0019464">
    <property type="term" value="P:glycine decarboxylation via glycine cleavage system"/>
    <property type="evidence" value="ECO:0007669"/>
    <property type="project" value="UniProtKB-UniRule"/>
</dbReference>
<dbReference type="InterPro" id="IPR013977">
    <property type="entry name" value="GcvT_C"/>
</dbReference>
<feature type="binding site" evidence="8">
    <location>
        <position position="197"/>
    </location>
    <ligand>
        <name>substrate</name>
    </ligand>
</feature>
<dbReference type="InterPro" id="IPR028896">
    <property type="entry name" value="GcvT/YgfZ/DmdA"/>
</dbReference>
<dbReference type="Gene3D" id="2.40.30.110">
    <property type="entry name" value="Aminomethyltransferase beta-barrel domains"/>
    <property type="match status" value="1"/>
</dbReference>
<dbReference type="EMBL" id="AP014633">
    <property type="protein sequence ID" value="BAP56379.1"/>
    <property type="molecule type" value="Genomic_DNA"/>
</dbReference>
<evidence type="ECO:0000256" key="2">
    <source>
        <dbReference type="ARBA" id="ARBA00012616"/>
    </source>
</evidence>
<protein>
    <recommendedName>
        <fullName evidence="2 7">Aminomethyltransferase</fullName>
        <ecNumber evidence="2 7">2.1.2.10</ecNumber>
    </recommendedName>
    <alternativeName>
        <fullName evidence="5 7">Glycine cleavage system T protein</fullName>
    </alternativeName>
</protein>
<dbReference type="FunFam" id="3.30.70.1400:FF:000001">
    <property type="entry name" value="Aminomethyltransferase"/>
    <property type="match status" value="1"/>
</dbReference>
<dbReference type="AlphaFoldDB" id="A0A090AGS3"/>
<comment type="subunit">
    <text evidence="7">The glycine cleavage system is composed of four proteins: P, T, L and H.</text>
</comment>
<feature type="domain" description="GCVT N-terminal" evidence="9">
    <location>
        <begin position="7"/>
        <end position="258"/>
    </location>
</feature>
<keyword evidence="12" id="KW-1185">Reference proteome</keyword>
<evidence type="ECO:0000256" key="8">
    <source>
        <dbReference type="PIRSR" id="PIRSR006487-1"/>
    </source>
</evidence>
<evidence type="ECO:0000256" key="7">
    <source>
        <dbReference type="HAMAP-Rule" id="MF_00259"/>
    </source>
</evidence>
<dbReference type="KEGG" id="tig:THII_2082"/>
<evidence type="ECO:0000259" key="9">
    <source>
        <dbReference type="Pfam" id="PF01571"/>
    </source>
</evidence>
<comment type="function">
    <text evidence="7">The glycine cleavage system catalyzes the degradation of glycine.</text>
</comment>
<proteinExistence type="inferred from homology"/>